<sequence>MENEANSVLRQGVVLVVIAFIVGICWITVTCGQQLYRSMSNMITNGISSTYSSEIEAIIDYQQDLPASSIYIALLKNSDSIRSISGGAHGIRINSIDDLQLLFKYQINCDITKKNEVYDIVIKP</sequence>
<feature type="transmembrane region" description="Helical" evidence="1">
    <location>
        <begin position="12"/>
        <end position="32"/>
    </location>
</feature>
<reference evidence="2 3" key="1">
    <citation type="submission" date="2020-07" db="EMBL/GenBank/DDBJ databases">
        <title>Vallitalea guaymasensis genome.</title>
        <authorList>
            <person name="Postec A."/>
        </authorList>
    </citation>
    <scope>NUCLEOTIDE SEQUENCE [LARGE SCALE GENOMIC DNA]</scope>
    <source>
        <strain evidence="2 3">Ra1766G1</strain>
    </source>
</reference>
<name>A0A8J8M9Z4_9FIRM</name>
<dbReference type="Proteomes" id="UP000677305">
    <property type="component" value="Chromosome"/>
</dbReference>
<evidence type="ECO:0000313" key="3">
    <source>
        <dbReference type="Proteomes" id="UP000677305"/>
    </source>
</evidence>
<dbReference type="KEGG" id="vgu:HYG85_09345"/>
<dbReference type="RefSeq" id="WP_212693250.1">
    <property type="nucleotide sequence ID" value="NZ_CP058561.1"/>
</dbReference>
<keyword evidence="3" id="KW-1185">Reference proteome</keyword>
<organism evidence="2 3">
    <name type="scientific">Vallitalea guaymasensis</name>
    <dbReference type="NCBI Taxonomy" id="1185412"/>
    <lineage>
        <taxon>Bacteria</taxon>
        <taxon>Bacillati</taxon>
        <taxon>Bacillota</taxon>
        <taxon>Clostridia</taxon>
        <taxon>Lachnospirales</taxon>
        <taxon>Vallitaleaceae</taxon>
        <taxon>Vallitalea</taxon>
    </lineage>
</organism>
<evidence type="ECO:0000256" key="1">
    <source>
        <dbReference type="SAM" id="Phobius"/>
    </source>
</evidence>
<protein>
    <submittedName>
        <fullName evidence="2">Uncharacterized protein</fullName>
    </submittedName>
</protein>
<keyword evidence="1" id="KW-0472">Membrane</keyword>
<gene>
    <name evidence="2" type="ORF">HYG85_09345</name>
</gene>
<keyword evidence="1" id="KW-0812">Transmembrane</keyword>
<evidence type="ECO:0000313" key="2">
    <source>
        <dbReference type="EMBL" id="QUH29116.1"/>
    </source>
</evidence>
<accession>A0A8J8M9Z4</accession>
<dbReference type="EMBL" id="CP058561">
    <property type="protein sequence ID" value="QUH29116.1"/>
    <property type="molecule type" value="Genomic_DNA"/>
</dbReference>
<proteinExistence type="predicted"/>
<dbReference type="AlphaFoldDB" id="A0A8J8M9Z4"/>
<keyword evidence="1" id="KW-1133">Transmembrane helix</keyword>